<keyword evidence="3" id="KW-1185">Reference proteome</keyword>
<proteinExistence type="predicted"/>
<evidence type="ECO:0000256" key="1">
    <source>
        <dbReference type="SAM" id="MobiDB-lite"/>
    </source>
</evidence>
<dbReference type="Proteomes" id="UP001156690">
    <property type="component" value="Unassembled WGS sequence"/>
</dbReference>
<sequence length="79" mass="8155">MGYSLLSQAGRTKQMALSGLRDASERDTRRTMMDRSLRQAKSAQTLQATGTGAGIGLLAGGPSGAVLGAVSGWILGELF</sequence>
<accession>A0AAV5NRF8</accession>
<feature type="region of interest" description="Disordered" evidence="1">
    <location>
        <begin position="1"/>
        <end position="44"/>
    </location>
</feature>
<feature type="compositionally biased region" description="Basic and acidic residues" evidence="1">
    <location>
        <begin position="22"/>
        <end position="37"/>
    </location>
</feature>
<dbReference type="EMBL" id="BSNX01000022">
    <property type="protein sequence ID" value="GLQ72919.1"/>
    <property type="molecule type" value="Genomic_DNA"/>
</dbReference>
<evidence type="ECO:0000313" key="2">
    <source>
        <dbReference type="EMBL" id="GLQ72919.1"/>
    </source>
</evidence>
<organism evidence="2 3">
    <name type="scientific">Vibrio penaeicida</name>
    <dbReference type="NCBI Taxonomy" id="104609"/>
    <lineage>
        <taxon>Bacteria</taxon>
        <taxon>Pseudomonadati</taxon>
        <taxon>Pseudomonadota</taxon>
        <taxon>Gammaproteobacteria</taxon>
        <taxon>Vibrionales</taxon>
        <taxon>Vibrionaceae</taxon>
        <taxon>Vibrio</taxon>
    </lineage>
</organism>
<name>A0AAV5NRF8_9VIBR</name>
<comment type="caution">
    <text evidence="2">The sequence shown here is derived from an EMBL/GenBank/DDBJ whole genome shotgun (WGS) entry which is preliminary data.</text>
</comment>
<dbReference type="AlphaFoldDB" id="A0AAV5NRF8"/>
<gene>
    <name evidence="2" type="ORF">GCM10007932_22790</name>
</gene>
<protein>
    <recommendedName>
        <fullName evidence="4">Bacteriocin</fullName>
    </recommendedName>
</protein>
<evidence type="ECO:0000313" key="3">
    <source>
        <dbReference type="Proteomes" id="UP001156690"/>
    </source>
</evidence>
<feature type="compositionally biased region" description="Polar residues" evidence="1">
    <location>
        <begin position="1"/>
        <end position="11"/>
    </location>
</feature>
<reference evidence="3" key="1">
    <citation type="journal article" date="2019" name="Int. J. Syst. Evol. Microbiol.">
        <title>The Global Catalogue of Microorganisms (GCM) 10K type strain sequencing project: providing services to taxonomists for standard genome sequencing and annotation.</title>
        <authorList>
            <consortium name="The Broad Institute Genomics Platform"/>
            <consortium name="The Broad Institute Genome Sequencing Center for Infectious Disease"/>
            <person name="Wu L."/>
            <person name="Ma J."/>
        </authorList>
    </citation>
    <scope>NUCLEOTIDE SEQUENCE [LARGE SCALE GENOMIC DNA]</scope>
    <source>
        <strain evidence="3">NBRC 15640</strain>
    </source>
</reference>
<evidence type="ECO:0008006" key="4">
    <source>
        <dbReference type="Google" id="ProtNLM"/>
    </source>
</evidence>